<dbReference type="InterPro" id="IPR026881">
    <property type="entry name" value="WYL_dom"/>
</dbReference>
<dbReference type="EMBL" id="JBFBVU010000033">
    <property type="protein sequence ID" value="MEV8468622.1"/>
    <property type="molecule type" value="Genomic_DNA"/>
</dbReference>
<evidence type="ECO:0000256" key="1">
    <source>
        <dbReference type="ARBA" id="ARBA00023015"/>
    </source>
</evidence>
<evidence type="ECO:0000313" key="4">
    <source>
        <dbReference type="EMBL" id="MEV8468622.1"/>
    </source>
</evidence>
<keyword evidence="1" id="KW-0805">Transcription regulation</keyword>
<sequence length="228" mass="25815">MRRADRLFQIVQFLRGGRLTTAAALAARLEVSERTIYRDIADLQSTGVPVEGEAGIGYVMREGFDLPPLMFTRDEIVALVAGARLLRAWGGASMARSAEEALVKIEAVLPEAERDRARQVQIHSFAPEMTEAIAKRLDDIEAAIESRQKLDLSYMDVEGAQTARTIRPLGLWFWGKVWTLVAWCELRQDFRMFRVDRIASSTPAGSFRPERGRTLQDFFRMMEHCPPN</sequence>
<feature type="domain" description="HTH deoR-type" evidence="3">
    <location>
        <begin position="3"/>
        <end position="58"/>
    </location>
</feature>
<dbReference type="InterPro" id="IPR036388">
    <property type="entry name" value="WH-like_DNA-bd_sf"/>
</dbReference>
<dbReference type="InterPro" id="IPR051534">
    <property type="entry name" value="CBASS_pafABC_assoc_protein"/>
</dbReference>
<dbReference type="PANTHER" id="PTHR34580">
    <property type="match status" value="1"/>
</dbReference>
<keyword evidence="2" id="KW-0804">Transcription</keyword>
<evidence type="ECO:0000259" key="3">
    <source>
        <dbReference type="PROSITE" id="PS51000"/>
    </source>
</evidence>
<dbReference type="RefSeq" id="WP_366194575.1">
    <property type="nucleotide sequence ID" value="NZ_JBFBVU010000033.1"/>
</dbReference>
<dbReference type="PROSITE" id="PS52050">
    <property type="entry name" value="WYL"/>
    <property type="match status" value="1"/>
</dbReference>
<dbReference type="Gene3D" id="1.10.10.10">
    <property type="entry name" value="Winged helix-like DNA-binding domain superfamily/Winged helix DNA-binding domain"/>
    <property type="match status" value="1"/>
</dbReference>
<keyword evidence="5" id="KW-1185">Reference proteome</keyword>
<dbReference type="Pfam" id="PF08279">
    <property type="entry name" value="HTH_11"/>
    <property type="match status" value="1"/>
</dbReference>
<gene>
    <name evidence="4" type="ORF">AB0T83_17770</name>
</gene>
<dbReference type="InterPro" id="IPR013196">
    <property type="entry name" value="HTH_11"/>
</dbReference>
<evidence type="ECO:0000313" key="5">
    <source>
        <dbReference type="Proteomes" id="UP001553161"/>
    </source>
</evidence>
<dbReference type="SUPFAM" id="SSF46785">
    <property type="entry name" value="Winged helix' DNA-binding domain"/>
    <property type="match status" value="1"/>
</dbReference>
<organism evidence="4 5">
    <name type="scientific">Meridianimarinicoccus marinus</name>
    <dbReference type="NCBI Taxonomy" id="3231483"/>
    <lineage>
        <taxon>Bacteria</taxon>
        <taxon>Pseudomonadati</taxon>
        <taxon>Pseudomonadota</taxon>
        <taxon>Alphaproteobacteria</taxon>
        <taxon>Rhodobacterales</taxon>
        <taxon>Paracoccaceae</taxon>
        <taxon>Meridianimarinicoccus</taxon>
    </lineage>
</organism>
<dbReference type="PROSITE" id="PS51000">
    <property type="entry name" value="HTH_DEOR_2"/>
    <property type="match status" value="1"/>
</dbReference>
<dbReference type="Pfam" id="PF13280">
    <property type="entry name" value="WYL"/>
    <property type="match status" value="1"/>
</dbReference>
<proteinExistence type="predicted"/>
<accession>A0ABV3LAV8</accession>
<dbReference type="Proteomes" id="UP001553161">
    <property type="component" value="Unassembled WGS sequence"/>
</dbReference>
<dbReference type="PANTHER" id="PTHR34580:SF3">
    <property type="entry name" value="PROTEIN PAFB"/>
    <property type="match status" value="1"/>
</dbReference>
<protein>
    <submittedName>
        <fullName evidence="4">YafY family protein</fullName>
    </submittedName>
</protein>
<dbReference type="InterPro" id="IPR036390">
    <property type="entry name" value="WH_DNA-bd_sf"/>
</dbReference>
<evidence type="ECO:0000256" key="2">
    <source>
        <dbReference type="ARBA" id="ARBA00023163"/>
    </source>
</evidence>
<name>A0ABV3LAV8_9RHOB</name>
<comment type="caution">
    <text evidence="4">The sequence shown here is derived from an EMBL/GenBank/DDBJ whole genome shotgun (WGS) entry which is preliminary data.</text>
</comment>
<reference evidence="4 5" key="1">
    <citation type="submission" date="2024-07" db="EMBL/GenBank/DDBJ databases">
        <authorList>
            <person name="Kang M."/>
        </authorList>
    </citation>
    <scope>NUCLEOTIDE SEQUENCE [LARGE SCALE GENOMIC DNA]</scope>
    <source>
        <strain evidence="4 5">DFM31</strain>
    </source>
</reference>
<dbReference type="InterPro" id="IPR001034">
    <property type="entry name" value="DeoR_HTH"/>
</dbReference>